<dbReference type="AlphaFoldDB" id="A0A9P4QC44"/>
<keyword evidence="2" id="KW-1185">Reference proteome</keyword>
<sequence length="180" mass="20294">MQRGRAFSTHACVIIGCDGWVVDSVDIREGFRRSLSFCLPHAKISPPQSDRLTREYGPHTVCPPAAAVVEAVGSVSLLLELNLLYLGKANLPAGHGDMAPTRLTCQQQQQQQQQQWWWWAEAETESRLWEDDDRHMLDCYVKPIDRNLGRVVPGGWRRGSTLSLTFLFSIRASCLLNHPP</sequence>
<dbReference type="EMBL" id="MU003778">
    <property type="protein sequence ID" value="KAF2723205.1"/>
    <property type="molecule type" value="Genomic_DNA"/>
</dbReference>
<reference evidence="1" key="1">
    <citation type="journal article" date="2020" name="Stud. Mycol.">
        <title>101 Dothideomycetes genomes: a test case for predicting lifestyles and emergence of pathogens.</title>
        <authorList>
            <person name="Haridas S."/>
            <person name="Albert R."/>
            <person name="Binder M."/>
            <person name="Bloem J."/>
            <person name="Labutti K."/>
            <person name="Salamov A."/>
            <person name="Andreopoulos B."/>
            <person name="Baker S."/>
            <person name="Barry K."/>
            <person name="Bills G."/>
            <person name="Bluhm B."/>
            <person name="Cannon C."/>
            <person name="Castanera R."/>
            <person name="Culley D."/>
            <person name="Daum C."/>
            <person name="Ezra D."/>
            <person name="Gonzalez J."/>
            <person name="Henrissat B."/>
            <person name="Kuo A."/>
            <person name="Liang C."/>
            <person name="Lipzen A."/>
            <person name="Lutzoni F."/>
            <person name="Magnuson J."/>
            <person name="Mondo S."/>
            <person name="Nolan M."/>
            <person name="Ohm R."/>
            <person name="Pangilinan J."/>
            <person name="Park H.-J."/>
            <person name="Ramirez L."/>
            <person name="Alfaro M."/>
            <person name="Sun H."/>
            <person name="Tritt A."/>
            <person name="Yoshinaga Y."/>
            <person name="Zwiers L.-H."/>
            <person name="Turgeon B."/>
            <person name="Goodwin S."/>
            <person name="Spatafora J."/>
            <person name="Crous P."/>
            <person name="Grigoriev I."/>
        </authorList>
    </citation>
    <scope>NUCLEOTIDE SEQUENCE</scope>
    <source>
        <strain evidence="1">CBS 116435</strain>
    </source>
</reference>
<accession>A0A9P4QC44</accession>
<evidence type="ECO:0000313" key="1">
    <source>
        <dbReference type="EMBL" id="KAF2723205.1"/>
    </source>
</evidence>
<evidence type="ECO:0000313" key="2">
    <source>
        <dbReference type="Proteomes" id="UP000799441"/>
    </source>
</evidence>
<protein>
    <submittedName>
        <fullName evidence="1">Uncharacterized protein</fullName>
    </submittedName>
</protein>
<proteinExistence type="predicted"/>
<organism evidence="1 2">
    <name type="scientific">Polychaeton citri CBS 116435</name>
    <dbReference type="NCBI Taxonomy" id="1314669"/>
    <lineage>
        <taxon>Eukaryota</taxon>
        <taxon>Fungi</taxon>
        <taxon>Dikarya</taxon>
        <taxon>Ascomycota</taxon>
        <taxon>Pezizomycotina</taxon>
        <taxon>Dothideomycetes</taxon>
        <taxon>Dothideomycetidae</taxon>
        <taxon>Capnodiales</taxon>
        <taxon>Capnodiaceae</taxon>
        <taxon>Polychaeton</taxon>
    </lineage>
</organism>
<gene>
    <name evidence="1" type="ORF">K431DRAFT_34733</name>
</gene>
<name>A0A9P4QC44_9PEZI</name>
<dbReference type="Proteomes" id="UP000799441">
    <property type="component" value="Unassembled WGS sequence"/>
</dbReference>
<comment type="caution">
    <text evidence="1">The sequence shown here is derived from an EMBL/GenBank/DDBJ whole genome shotgun (WGS) entry which is preliminary data.</text>
</comment>
<dbReference type="PROSITE" id="PS51257">
    <property type="entry name" value="PROKAR_LIPOPROTEIN"/>
    <property type="match status" value="1"/>
</dbReference>